<organism evidence="13 14">
    <name type="scientific">Hucho hucho</name>
    <name type="common">huchen</name>
    <dbReference type="NCBI Taxonomy" id="62062"/>
    <lineage>
        <taxon>Eukaryota</taxon>
        <taxon>Metazoa</taxon>
        <taxon>Chordata</taxon>
        <taxon>Craniata</taxon>
        <taxon>Vertebrata</taxon>
        <taxon>Euteleostomi</taxon>
        <taxon>Actinopterygii</taxon>
        <taxon>Neopterygii</taxon>
        <taxon>Teleostei</taxon>
        <taxon>Protacanthopterygii</taxon>
        <taxon>Salmoniformes</taxon>
        <taxon>Salmonidae</taxon>
        <taxon>Salmoninae</taxon>
        <taxon>Hucho</taxon>
    </lineage>
</organism>
<feature type="site" description="Interaction with DNA substrate" evidence="11">
    <location>
        <position position="229"/>
    </location>
</feature>
<dbReference type="Pfam" id="PF03372">
    <property type="entry name" value="Exo_endo_phos"/>
    <property type="match status" value="1"/>
</dbReference>
<evidence type="ECO:0000256" key="10">
    <source>
        <dbReference type="PIRSR" id="PIRSR604808-2"/>
    </source>
</evidence>
<dbReference type="EC" id="3.1.11.2" evidence="3"/>
<dbReference type="InterPro" id="IPR036691">
    <property type="entry name" value="Endo/exonu/phosph_ase_sf"/>
</dbReference>
<feature type="binding site" evidence="10">
    <location>
        <position position="144"/>
    </location>
    <ligand>
        <name>Mg(2+)</name>
        <dbReference type="ChEBI" id="CHEBI:18420"/>
        <label>1</label>
    </ligand>
</feature>
<evidence type="ECO:0000313" key="13">
    <source>
        <dbReference type="Ensembl" id="ENSHHUP00000029549.1"/>
    </source>
</evidence>
<evidence type="ECO:0000256" key="5">
    <source>
        <dbReference type="ARBA" id="ARBA00022763"/>
    </source>
</evidence>
<feature type="site" description="Important for catalytic activity" evidence="11">
    <location>
        <position position="205"/>
    </location>
</feature>
<dbReference type="GO" id="GO:0005634">
    <property type="term" value="C:nucleus"/>
    <property type="evidence" value="ECO:0007669"/>
    <property type="project" value="TreeGrafter"/>
</dbReference>
<comment type="cofactor">
    <cofactor evidence="10">
        <name>Mg(2+)</name>
        <dbReference type="ChEBI" id="CHEBI:18420"/>
    </cofactor>
    <cofactor evidence="10">
        <name>Mn(2+)</name>
        <dbReference type="ChEBI" id="CHEBI:29035"/>
    </cofactor>
    <text evidence="10">Probably binds two magnesium or manganese ions per subunit.</text>
</comment>
<evidence type="ECO:0000256" key="1">
    <source>
        <dbReference type="ARBA" id="ARBA00000493"/>
    </source>
</evidence>
<dbReference type="SUPFAM" id="SSF56219">
    <property type="entry name" value="DNase I-like"/>
    <property type="match status" value="1"/>
</dbReference>
<keyword evidence="14" id="KW-1185">Reference proteome</keyword>
<dbReference type="PANTHER" id="PTHR22748">
    <property type="entry name" value="AP ENDONUCLEASE"/>
    <property type="match status" value="1"/>
</dbReference>
<evidence type="ECO:0000256" key="9">
    <source>
        <dbReference type="PIRSR" id="PIRSR604808-1"/>
    </source>
</evidence>
<dbReference type="GO" id="GO:0046872">
    <property type="term" value="F:metal ion binding"/>
    <property type="evidence" value="ECO:0007669"/>
    <property type="project" value="UniProtKB-KW"/>
</dbReference>
<feature type="binding site" evidence="10">
    <location>
        <position position="228"/>
    </location>
    <ligand>
        <name>Mg(2+)</name>
        <dbReference type="ChEBI" id="CHEBI:18420"/>
        <label>1</label>
    </ligand>
</feature>
<evidence type="ECO:0000256" key="7">
    <source>
        <dbReference type="ARBA" id="ARBA00022842"/>
    </source>
</evidence>
<feature type="binding site" evidence="10">
    <location>
        <position position="13"/>
    </location>
    <ligand>
        <name>Mg(2+)</name>
        <dbReference type="ChEBI" id="CHEBI:18420"/>
        <label>1</label>
    </ligand>
</feature>
<feature type="binding site" evidence="10">
    <location>
        <position position="229"/>
    </location>
    <ligand>
        <name>Mg(2+)</name>
        <dbReference type="ChEBI" id="CHEBI:18420"/>
        <label>1</label>
    </ligand>
</feature>
<name>A0A4W5LV10_9TELE</name>
<keyword evidence="4 10" id="KW-0479">Metal-binding</keyword>
<reference evidence="13" key="2">
    <citation type="submission" date="2025-08" db="UniProtKB">
        <authorList>
            <consortium name="Ensembl"/>
        </authorList>
    </citation>
    <scope>IDENTIFICATION</scope>
</reference>
<dbReference type="GeneTree" id="ENSGT00950000183016"/>
<reference evidence="14" key="1">
    <citation type="submission" date="2018-06" db="EMBL/GenBank/DDBJ databases">
        <title>Genome assembly of Danube salmon.</title>
        <authorList>
            <person name="Macqueen D.J."/>
            <person name="Gundappa M.K."/>
        </authorList>
    </citation>
    <scope>NUCLEOTIDE SEQUENCE [LARGE SCALE GENOMIC DNA]</scope>
</reference>
<keyword evidence="8" id="KW-0234">DNA repair</keyword>
<accession>A0A4W5LV10</accession>
<dbReference type="AlphaFoldDB" id="A0A4W5LV10"/>
<evidence type="ECO:0000256" key="3">
    <source>
        <dbReference type="ARBA" id="ARBA00012115"/>
    </source>
</evidence>
<dbReference type="CDD" id="cd09076">
    <property type="entry name" value="L1-EN"/>
    <property type="match status" value="1"/>
</dbReference>
<evidence type="ECO:0000313" key="14">
    <source>
        <dbReference type="Proteomes" id="UP000314982"/>
    </source>
</evidence>
<dbReference type="InterPro" id="IPR004808">
    <property type="entry name" value="AP_endonuc_1"/>
</dbReference>
<comment type="catalytic activity">
    <reaction evidence="1">
        <text>Exonucleolytic cleavage in the 3'- to 5'-direction to yield nucleoside 5'-phosphates.</text>
        <dbReference type="EC" id="3.1.11.2"/>
    </reaction>
</comment>
<proteinExistence type="inferred from homology"/>
<feature type="active site" evidence="9">
    <location>
        <position position="112"/>
    </location>
</feature>
<feature type="active site" description="Proton acceptor" evidence="9">
    <location>
        <position position="229"/>
    </location>
</feature>
<dbReference type="PANTHER" id="PTHR22748:SF26">
    <property type="entry name" value="ENDONUCLEASE_EXONUCLEASE_PHOSPHATASE DOMAIN-CONTAINING PROTEIN"/>
    <property type="match status" value="1"/>
</dbReference>
<dbReference type="GO" id="GO:0003906">
    <property type="term" value="F:DNA-(apurinic or apyrimidinic site) endonuclease activity"/>
    <property type="evidence" value="ECO:0007669"/>
    <property type="project" value="TreeGrafter"/>
</dbReference>
<feature type="binding site" evidence="10">
    <location>
        <position position="42"/>
    </location>
    <ligand>
        <name>Mg(2+)</name>
        <dbReference type="ChEBI" id="CHEBI:18420"/>
        <label>1</label>
    </ligand>
</feature>
<feature type="site" description="Transition state stabilizer" evidence="11">
    <location>
        <position position="144"/>
    </location>
</feature>
<protein>
    <recommendedName>
        <fullName evidence="3">exodeoxyribonuclease III</fullName>
        <ecNumber evidence="3">3.1.11.2</ecNumber>
    </recommendedName>
</protein>
<sequence>MTLTSTLNMLTWNCHGLGHAIKRKKILCALKKEKADIALLQETHLCDAEHAKLRRAWVGQVYFSSLKSNSKAILIHKNVPFIIDKNISDPEGRFILITGSLYGQPITILNIYAPNTDTPAFMSKMVTLFNEHCVSFGALAGDFNCTLNPTLNKSPQVPTTNPTSAKMLKSLTKEMGLIDIWKETNSSSMDYTYYSNVHNTYSRIDYIFIPKIFINSATCTIGPIALSDHAFVHLRFDLCKNIPRSKSWKFNTSMLSNEAFHTVVTTWIDNYTQDNKDSPVSPATMWDAAKATLRGHLIAYASSKKKTMEAHRLEFERELERCEKVHKQSPDSTSWSQLKAAKAKLNLDYTREIKKKSFLY</sequence>
<reference evidence="13" key="3">
    <citation type="submission" date="2025-09" db="UniProtKB">
        <authorList>
            <consortium name="Ensembl"/>
        </authorList>
    </citation>
    <scope>IDENTIFICATION</scope>
</reference>
<keyword evidence="6" id="KW-0378">Hydrolase</keyword>
<evidence type="ECO:0000256" key="6">
    <source>
        <dbReference type="ARBA" id="ARBA00022801"/>
    </source>
</evidence>
<feature type="binding site" evidence="10">
    <location>
        <position position="142"/>
    </location>
    <ligand>
        <name>Mg(2+)</name>
        <dbReference type="ChEBI" id="CHEBI:18420"/>
        <label>1</label>
    </ligand>
</feature>
<dbReference type="GO" id="GO:0008311">
    <property type="term" value="F:double-stranded DNA 3'-5' DNA exonuclease activity"/>
    <property type="evidence" value="ECO:0007669"/>
    <property type="project" value="UniProtKB-EC"/>
</dbReference>
<evidence type="ECO:0000256" key="4">
    <source>
        <dbReference type="ARBA" id="ARBA00022723"/>
    </source>
</evidence>
<keyword evidence="7 10" id="KW-0460">Magnesium</keyword>
<feature type="active site" description="Proton donor/acceptor" evidence="9">
    <location>
        <position position="142"/>
    </location>
</feature>
<evidence type="ECO:0000259" key="12">
    <source>
        <dbReference type="Pfam" id="PF03372"/>
    </source>
</evidence>
<evidence type="ECO:0000256" key="11">
    <source>
        <dbReference type="PIRSR" id="PIRSR604808-3"/>
    </source>
</evidence>
<keyword evidence="10" id="KW-0464">Manganese</keyword>
<dbReference type="STRING" id="62062.ENSHHUP00000029549"/>
<dbReference type="InterPro" id="IPR005135">
    <property type="entry name" value="Endo/exonuclease/phosphatase"/>
</dbReference>
<comment type="similarity">
    <text evidence="2">Belongs to the DNA repair enzymes AP/ExoA family.</text>
</comment>
<dbReference type="GO" id="GO:0008081">
    <property type="term" value="F:phosphoric diester hydrolase activity"/>
    <property type="evidence" value="ECO:0007669"/>
    <property type="project" value="TreeGrafter"/>
</dbReference>
<keyword evidence="5" id="KW-0227">DNA damage</keyword>
<evidence type="ECO:0000256" key="8">
    <source>
        <dbReference type="ARBA" id="ARBA00023204"/>
    </source>
</evidence>
<dbReference type="Ensembl" id="ENSHHUT00000030778.1">
    <property type="protein sequence ID" value="ENSHHUP00000029549.1"/>
    <property type="gene ID" value="ENSHHUG00000018832.1"/>
</dbReference>
<evidence type="ECO:0000256" key="2">
    <source>
        <dbReference type="ARBA" id="ARBA00007092"/>
    </source>
</evidence>
<dbReference type="GO" id="GO:0006284">
    <property type="term" value="P:base-excision repair"/>
    <property type="evidence" value="ECO:0007669"/>
    <property type="project" value="TreeGrafter"/>
</dbReference>
<feature type="domain" description="Endonuclease/exonuclease/phosphatase" evidence="12">
    <location>
        <begin position="10"/>
        <end position="229"/>
    </location>
</feature>
<dbReference type="Proteomes" id="UP000314982">
    <property type="component" value="Unassembled WGS sequence"/>
</dbReference>
<dbReference type="Gene3D" id="3.60.10.10">
    <property type="entry name" value="Endonuclease/exonuclease/phosphatase"/>
    <property type="match status" value="1"/>
</dbReference>